<organism evidence="1 2">
    <name type="scientific">Nannocystis bainbridge</name>
    <dbReference type="NCBI Taxonomy" id="2995303"/>
    <lineage>
        <taxon>Bacteria</taxon>
        <taxon>Pseudomonadati</taxon>
        <taxon>Myxococcota</taxon>
        <taxon>Polyangia</taxon>
        <taxon>Nannocystales</taxon>
        <taxon>Nannocystaceae</taxon>
        <taxon>Nannocystis</taxon>
    </lineage>
</organism>
<proteinExistence type="predicted"/>
<evidence type="ECO:0000313" key="1">
    <source>
        <dbReference type="EMBL" id="MDC0722501.1"/>
    </source>
</evidence>
<reference evidence="1 2" key="1">
    <citation type="submission" date="2022-11" db="EMBL/GenBank/DDBJ databases">
        <title>Minimal conservation of predation-associated metabolite biosynthetic gene clusters underscores biosynthetic potential of Myxococcota including descriptions for ten novel species: Archangium lansinium sp. nov., Myxococcus landrumus sp. nov., Nannocystis bai.</title>
        <authorList>
            <person name="Ahearne A."/>
            <person name="Stevens C."/>
            <person name="Dowd S."/>
        </authorList>
    </citation>
    <scope>NUCLEOTIDE SEQUENCE [LARGE SCALE GENOMIC DNA]</scope>
    <source>
        <strain evidence="1 2">BB15-2</strain>
    </source>
</reference>
<dbReference type="RefSeq" id="WP_272091030.1">
    <property type="nucleotide sequence ID" value="NZ_JAQNDL010000003.1"/>
</dbReference>
<gene>
    <name evidence="1" type="ORF">POL25_36770</name>
</gene>
<dbReference type="Proteomes" id="UP001221686">
    <property type="component" value="Unassembled WGS sequence"/>
</dbReference>
<protein>
    <submittedName>
        <fullName evidence="1">Uncharacterized protein</fullName>
    </submittedName>
</protein>
<comment type="caution">
    <text evidence="1">The sequence shown here is derived from an EMBL/GenBank/DDBJ whole genome shotgun (WGS) entry which is preliminary data.</text>
</comment>
<sequence>MSSVATAIAGPDGAAIVAITVNGKVKLDGVLVGTSGKKTLVLAQFGL</sequence>
<dbReference type="EMBL" id="JAQNDL010000003">
    <property type="protein sequence ID" value="MDC0722501.1"/>
    <property type="molecule type" value="Genomic_DNA"/>
</dbReference>
<keyword evidence="2" id="KW-1185">Reference proteome</keyword>
<evidence type="ECO:0000313" key="2">
    <source>
        <dbReference type="Proteomes" id="UP001221686"/>
    </source>
</evidence>
<name>A0ABT5E9G4_9BACT</name>
<accession>A0ABT5E9G4</accession>